<accession>A0A1F5EXV8</accession>
<evidence type="ECO:0000313" key="3">
    <source>
        <dbReference type="Proteomes" id="UP000177187"/>
    </source>
</evidence>
<dbReference type="Proteomes" id="UP000177187">
    <property type="component" value="Unassembled WGS sequence"/>
</dbReference>
<gene>
    <name evidence="2" type="ORF">A2Y64_09345</name>
</gene>
<evidence type="ECO:0000256" key="1">
    <source>
        <dbReference type="SAM" id="SignalP"/>
    </source>
</evidence>
<comment type="caution">
    <text evidence="2">The sequence shown here is derived from an EMBL/GenBank/DDBJ whole genome shotgun (WGS) entry which is preliminary data.</text>
</comment>
<sequence>MKRLLITALVLCAVAAAQADDEFFDERYIQIGAGVAMFPTKTCVVLTEYDYREIPSYEFLDHQVLGISFKILFPIREWVKLGAQVNYAVLDYPYDDPGKMSSEFDLHVMATLLSLQMPFSLYYNDWLDLMLIPQLFYYGAGQEPQNMVPGLEGYNELVTRTSIEWEGVGIGGSLAADVYFGDLFLHLEGGWLQGGVDVERMLWKAETDTEPAVYLDPSSEMGNVFFSAGVGYFL</sequence>
<protein>
    <recommendedName>
        <fullName evidence="4">Outer membrane protein beta-barrel domain-containing protein</fullName>
    </recommendedName>
</protein>
<organism evidence="2 3">
    <name type="scientific">Candidatus Coatesbacteria bacterium RBG_13_66_14</name>
    <dbReference type="NCBI Taxonomy" id="1817816"/>
    <lineage>
        <taxon>Bacteria</taxon>
        <taxon>Candidatus Coatesiibacteriota</taxon>
    </lineage>
</organism>
<keyword evidence="1" id="KW-0732">Signal</keyword>
<feature type="chain" id="PRO_5009518428" description="Outer membrane protein beta-barrel domain-containing protein" evidence="1">
    <location>
        <begin position="20"/>
        <end position="234"/>
    </location>
</feature>
<reference evidence="2 3" key="1">
    <citation type="journal article" date="2016" name="Nat. Commun.">
        <title>Thousands of microbial genomes shed light on interconnected biogeochemical processes in an aquifer system.</title>
        <authorList>
            <person name="Anantharaman K."/>
            <person name="Brown C.T."/>
            <person name="Hug L.A."/>
            <person name="Sharon I."/>
            <person name="Castelle C.J."/>
            <person name="Probst A.J."/>
            <person name="Thomas B.C."/>
            <person name="Singh A."/>
            <person name="Wilkins M.J."/>
            <person name="Karaoz U."/>
            <person name="Brodie E.L."/>
            <person name="Williams K.H."/>
            <person name="Hubbard S.S."/>
            <person name="Banfield J.F."/>
        </authorList>
    </citation>
    <scope>NUCLEOTIDE SEQUENCE [LARGE SCALE GENOMIC DNA]</scope>
</reference>
<proteinExistence type="predicted"/>
<evidence type="ECO:0000313" key="2">
    <source>
        <dbReference type="EMBL" id="OGD72126.1"/>
    </source>
</evidence>
<dbReference type="EMBL" id="MFAF01000131">
    <property type="protein sequence ID" value="OGD72126.1"/>
    <property type="molecule type" value="Genomic_DNA"/>
</dbReference>
<evidence type="ECO:0008006" key="4">
    <source>
        <dbReference type="Google" id="ProtNLM"/>
    </source>
</evidence>
<dbReference type="AlphaFoldDB" id="A0A1F5EXV8"/>
<name>A0A1F5EXV8_9BACT</name>
<feature type="signal peptide" evidence="1">
    <location>
        <begin position="1"/>
        <end position="19"/>
    </location>
</feature>